<keyword evidence="2" id="KW-1185">Reference proteome</keyword>
<gene>
    <name evidence="1" type="ORF">J15TS10_25390</name>
</gene>
<sequence>MPLGLPIPELKAVPEPDTKFPEAAPEAAEGLAVVEVDLPAGFFFFAYIARNMSGTTRSRSIALAAHFSAPVKKEWLVFIKMVFHGKPVRISTHMLNAAHNKVNKMVIAYFFTNIGIHPFGQNYSLIM</sequence>
<evidence type="ECO:0000313" key="1">
    <source>
        <dbReference type="EMBL" id="GIP58725.1"/>
    </source>
</evidence>
<reference evidence="1 2" key="1">
    <citation type="submission" date="2021-03" db="EMBL/GenBank/DDBJ databases">
        <title>Antimicrobial resistance genes in bacteria isolated from Japanese honey, and their potential for conferring macrolide and lincosamide resistance in the American foulbrood pathogen Paenibacillus larvae.</title>
        <authorList>
            <person name="Okamoto M."/>
            <person name="Kumagai M."/>
            <person name="Kanamori H."/>
            <person name="Takamatsu D."/>
        </authorList>
    </citation>
    <scope>NUCLEOTIDE SEQUENCE [LARGE SCALE GENOMIC DNA]</scope>
    <source>
        <strain evidence="1 2">J15TS10</strain>
    </source>
</reference>
<accession>A0ABQ4MRV1</accession>
<comment type="caution">
    <text evidence="1">The sequence shown here is derived from an EMBL/GenBank/DDBJ whole genome shotgun (WGS) entry which is preliminary data.</text>
</comment>
<evidence type="ECO:0000313" key="2">
    <source>
        <dbReference type="Proteomes" id="UP000681290"/>
    </source>
</evidence>
<proteinExistence type="predicted"/>
<protein>
    <submittedName>
        <fullName evidence="1">Uncharacterized protein</fullName>
    </submittedName>
</protein>
<name>A0ABQ4MRV1_9BACL</name>
<dbReference type="Proteomes" id="UP000681290">
    <property type="component" value="Unassembled WGS sequence"/>
</dbReference>
<organism evidence="1 2">
    <name type="scientific">Paenibacillus woosongensis</name>
    <dbReference type="NCBI Taxonomy" id="307580"/>
    <lineage>
        <taxon>Bacteria</taxon>
        <taxon>Bacillati</taxon>
        <taxon>Bacillota</taxon>
        <taxon>Bacilli</taxon>
        <taxon>Bacillales</taxon>
        <taxon>Paenibacillaceae</taxon>
        <taxon>Paenibacillus</taxon>
    </lineage>
</organism>
<dbReference type="EMBL" id="BOSM01000004">
    <property type="protein sequence ID" value="GIP58725.1"/>
    <property type="molecule type" value="Genomic_DNA"/>
</dbReference>